<dbReference type="EMBL" id="VYZN01000017">
    <property type="protein sequence ID" value="KAE9537930.1"/>
    <property type="molecule type" value="Genomic_DNA"/>
</dbReference>
<comment type="caution">
    <text evidence="6">The sequence shown here is derived from an EMBL/GenBank/DDBJ whole genome shotgun (WGS) entry which is preliminary data.</text>
</comment>
<name>A0A6G0TT50_APHGL</name>
<dbReference type="Gene3D" id="3.30.1370.10">
    <property type="entry name" value="K Homology domain, type 1"/>
    <property type="match status" value="1"/>
</dbReference>
<evidence type="ECO:0000313" key="6">
    <source>
        <dbReference type="EMBL" id="KAE9537930.1"/>
    </source>
</evidence>
<dbReference type="GO" id="GO:0003723">
    <property type="term" value="F:RNA binding"/>
    <property type="evidence" value="ECO:0007669"/>
    <property type="project" value="UniProtKB-UniRule"/>
</dbReference>
<feature type="chain" id="PRO_5026131002" description="K Homology domain-containing protein" evidence="4">
    <location>
        <begin position="20"/>
        <end position="249"/>
    </location>
</feature>
<dbReference type="Proteomes" id="UP000475862">
    <property type="component" value="Unassembled WGS sequence"/>
</dbReference>
<keyword evidence="7" id="KW-1185">Reference proteome</keyword>
<dbReference type="PANTHER" id="PTHR10288">
    <property type="entry name" value="KH DOMAIN CONTAINING RNA BINDING PROTEIN"/>
    <property type="match status" value="1"/>
</dbReference>
<sequence length="249" mass="26393">MSYLKGLVTVFTIICLALAALAGSQLRTGNRQNRNGSGEHKNQNSNSNTETISMTVPNDLIGCVIGRRGSKIAEIRQISGALVHIAKGEGTHENGENEDRHITITGNKDSISVAKYLIEMRYNFIIILKTIFVGSYVELQKANLEGANSSSSPDDGSSSTLPTPPTVAASPLSSAIPLAQLFAKPGAINALSSLSALGGLTDLLGALSGANQSPPIQTTGVHRPKNYFQRNRSPSGEKTKADRTKFAPY</sequence>
<keyword evidence="4" id="KW-0732">Signal</keyword>
<evidence type="ECO:0000259" key="5">
    <source>
        <dbReference type="SMART" id="SM00322"/>
    </source>
</evidence>
<feature type="compositionally biased region" description="Polar residues" evidence="3">
    <location>
        <begin position="43"/>
        <end position="52"/>
    </location>
</feature>
<dbReference type="SUPFAM" id="SSF54791">
    <property type="entry name" value="Eukaryotic type KH-domain (KH-domain type I)"/>
    <property type="match status" value="1"/>
</dbReference>
<evidence type="ECO:0000313" key="7">
    <source>
        <dbReference type="Proteomes" id="UP000475862"/>
    </source>
</evidence>
<feature type="region of interest" description="Disordered" evidence="3">
    <location>
        <begin position="146"/>
        <end position="166"/>
    </location>
</feature>
<feature type="region of interest" description="Disordered" evidence="3">
    <location>
        <begin position="213"/>
        <end position="249"/>
    </location>
</feature>
<evidence type="ECO:0000256" key="4">
    <source>
        <dbReference type="SAM" id="SignalP"/>
    </source>
</evidence>
<dbReference type="InterPro" id="IPR004088">
    <property type="entry name" value="KH_dom_type_1"/>
</dbReference>
<gene>
    <name evidence="6" type="ORF">AGLY_005902</name>
</gene>
<protein>
    <recommendedName>
        <fullName evidence="5">K Homology domain-containing protein</fullName>
    </recommendedName>
</protein>
<feature type="region of interest" description="Disordered" evidence="3">
    <location>
        <begin position="28"/>
        <end position="52"/>
    </location>
</feature>
<accession>A0A6G0TT50</accession>
<evidence type="ECO:0000256" key="2">
    <source>
        <dbReference type="PROSITE-ProRule" id="PRU00117"/>
    </source>
</evidence>
<feature type="compositionally biased region" description="Low complexity" evidence="3">
    <location>
        <begin position="149"/>
        <end position="166"/>
    </location>
</feature>
<dbReference type="GO" id="GO:0010468">
    <property type="term" value="P:regulation of gene expression"/>
    <property type="evidence" value="ECO:0007669"/>
    <property type="project" value="UniProtKB-ARBA"/>
</dbReference>
<organism evidence="6 7">
    <name type="scientific">Aphis glycines</name>
    <name type="common">Soybean aphid</name>
    <dbReference type="NCBI Taxonomy" id="307491"/>
    <lineage>
        <taxon>Eukaryota</taxon>
        <taxon>Metazoa</taxon>
        <taxon>Ecdysozoa</taxon>
        <taxon>Arthropoda</taxon>
        <taxon>Hexapoda</taxon>
        <taxon>Insecta</taxon>
        <taxon>Pterygota</taxon>
        <taxon>Neoptera</taxon>
        <taxon>Paraneoptera</taxon>
        <taxon>Hemiptera</taxon>
        <taxon>Sternorrhyncha</taxon>
        <taxon>Aphidomorpha</taxon>
        <taxon>Aphidoidea</taxon>
        <taxon>Aphididae</taxon>
        <taxon>Aphidini</taxon>
        <taxon>Aphis</taxon>
        <taxon>Aphis</taxon>
    </lineage>
</organism>
<feature type="signal peptide" evidence="4">
    <location>
        <begin position="1"/>
        <end position="19"/>
    </location>
</feature>
<feature type="compositionally biased region" description="Basic and acidic residues" evidence="3">
    <location>
        <begin position="235"/>
        <end position="249"/>
    </location>
</feature>
<dbReference type="SMART" id="SM00322">
    <property type="entry name" value="KH"/>
    <property type="match status" value="1"/>
</dbReference>
<feature type="domain" description="K Homology" evidence="5">
    <location>
        <begin position="48"/>
        <end position="123"/>
    </location>
</feature>
<reference evidence="6 7" key="1">
    <citation type="submission" date="2019-08" db="EMBL/GenBank/DDBJ databases">
        <title>The genome of the soybean aphid Biotype 1, its phylome, world population structure and adaptation to the North American continent.</title>
        <authorList>
            <person name="Giordano R."/>
            <person name="Donthu R.K."/>
            <person name="Hernandez A.G."/>
            <person name="Wright C.L."/>
            <person name="Zimin A.V."/>
        </authorList>
    </citation>
    <scope>NUCLEOTIDE SEQUENCE [LARGE SCALE GENOMIC DNA]</scope>
    <source>
        <tissue evidence="6">Whole aphids</tissue>
    </source>
</reference>
<keyword evidence="2" id="KW-0694">RNA-binding</keyword>
<dbReference type="Pfam" id="PF00013">
    <property type="entry name" value="KH_1"/>
    <property type="match status" value="1"/>
</dbReference>
<evidence type="ECO:0000256" key="1">
    <source>
        <dbReference type="ARBA" id="ARBA00022737"/>
    </source>
</evidence>
<dbReference type="InterPro" id="IPR004087">
    <property type="entry name" value="KH_dom"/>
</dbReference>
<keyword evidence="1" id="KW-0677">Repeat</keyword>
<dbReference type="OrthoDB" id="5204190at2759"/>
<evidence type="ECO:0000256" key="3">
    <source>
        <dbReference type="SAM" id="MobiDB-lite"/>
    </source>
</evidence>
<dbReference type="InterPro" id="IPR036612">
    <property type="entry name" value="KH_dom_type_1_sf"/>
</dbReference>
<dbReference type="AlphaFoldDB" id="A0A6G0TT50"/>
<dbReference type="PROSITE" id="PS50084">
    <property type="entry name" value="KH_TYPE_1"/>
    <property type="match status" value="1"/>
</dbReference>
<proteinExistence type="predicted"/>